<feature type="region of interest" description="Disordered" evidence="1">
    <location>
        <begin position="1"/>
        <end position="27"/>
    </location>
</feature>
<feature type="region of interest" description="Disordered" evidence="1">
    <location>
        <begin position="158"/>
        <end position="222"/>
    </location>
</feature>
<dbReference type="EMBL" id="KB932201">
    <property type="protein sequence ID" value="KCV73135.1"/>
    <property type="molecule type" value="Genomic_DNA"/>
</dbReference>
<proteinExistence type="predicted"/>
<evidence type="ECO:0000256" key="1">
    <source>
        <dbReference type="SAM" id="MobiDB-lite"/>
    </source>
</evidence>
<sequence>MDPPAEFSPLSSGQLFPEVPGSPPAGLVSAEASVSDLDALRLSNLSEDSLRYPLSENCDIINPPLSASILATPAEGDADSPSDPSSVLLADDEGVSGTDSSPQHLLLPVDPAVDALSDSVAPVSSGSVLRLPPAGAPSSNVAQAPGPVMAAAAAASTVATPPGASSPGPDPLQQGATGVRWPAATATAAPAAPTPAPTPATMSKSTAASPQTIRVDTSPGVGGVSLDGGSQSGPTGILRTAGAGVPLHGFSESLLESLRSTMHVFAELGHGGSPLELAAERLLISSRLMARPDTAVEAGPVAVPASGPGTCRPRR</sequence>
<protein>
    <submittedName>
        <fullName evidence="2">Uncharacterized protein</fullName>
    </submittedName>
</protein>
<dbReference type="AlphaFoldDB" id="A0A058ZFH0"/>
<keyword evidence="3" id="KW-1185">Reference proteome</keyword>
<feature type="compositionally biased region" description="Low complexity" evidence="1">
    <location>
        <begin position="182"/>
        <end position="191"/>
    </location>
</feature>
<feature type="compositionally biased region" description="Low complexity" evidence="1">
    <location>
        <begin position="199"/>
        <end position="210"/>
    </location>
</feature>
<accession>A0A058ZFH0</accession>
<feature type="region of interest" description="Disordered" evidence="1">
    <location>
        <begin position="71"/>
        <end position="106"/>
    </location>
</feature>
<dbReference type="GeneID" id="20525408"/>
<evidence type="ECO:0000313" key="2">
    <source>
        <dbReference type="EMBL" id="KCV73135.1"/>
    </source>
</evidence>
<feature type="compositionally biased region" description="Low complexity" evidence="1">
    <location>
        <begin position="158"/>
        <end position="167"/>
    </location>
</feature>
<reference evidence="2" key="1">
    <citation type="submission" date="2013-04" db="EMBL/GenBank/DDBJ databases">
        <title>The Genome Sequence of Fonticula alba ATCC 38817.</title>
        <authorList>
            <consortium name="The Broad Institute Genomics Platform"/>
            <person name="Russ C."/>
            <person name="Cuomo C."/>
            <person name="Burger G."/>
            <person name="Gray M.W."/>
            <person name="Holland P.W.H."/>
            <person name="King N."/>
            <person name="Lang F.B.F."/>
            <person name="Roger A.J."/>
            <person name="Ruiz-Trillo I."/>
            <person name="Brown M."/>
            <person name="Walker B."/>
            <person name="Young S."/>
            <person name="Zeng Q."/>
            <person name="Gargeya S."/>
            <person name="Fitzgerald M."/>
            <person name="Haas B."/>
            <person name="Abouelleil A."/>
            <person name="Allen A.W."/>
            <person name="Alvarado L."/>
            <person name="Arachchi H.M."/>
            <person name="Berlin A.M."/>
            <person name="Chapman S.B."/>
            <person name="Gainer-Dewar J."/>
            <person name="Goldberg J."/>
            <person name="Griggs A."/>
            <person name="Gujja S."/>
            <person name="Hansen M."/>
            <person name="Howarth C."/>
            <person name="Imamovic A."/>
            <person name="Ireland A."/>
            <person name="Larimer J."/>
            <person name="McCowan C."/>
            <person name="Murphy C."/>
            <person name="Pearson M."/>
            <person name="Poon T.W."/>
            <person name="Priest M."/>
            <person name="Roberts A."/>
            <person name="Saif S."/>
            <person name="Shea T."/>
            <person name="Sisk P."/>
            <person name="Sykes S."/>
            <person name="Wortman J."/>
            <person name="Nusbaum C."/>
            <person name="Birren B."/>
        </authorList>
    </citation>
    <scope>NUCLEOTIDE SEQUENCE [LARGE SCALE GENOMIC DNA]</scope>
    <source>
        <strain evidence="2">ATCC 38817</strain>
    </source>
</reference>
<name>A0A058ZFH0_FONAL</name>
<dbReference type="Proteomes" id="UP000030693">
    <property type="component" value="Unassembled WGS sequence"/>
</dbReference>
<organism evidence="2">
    <name type="scientific">Fonticula alba</name>
    <name type="common">Slime mold</name>
    <dbReference type="NCBI Taxonomy" id="691883"/>
    <lineage>
        <taxon>Eukaryota</taxon>
        <taxon>Rotosphaerida</taxon>
        <taxon>Fonticulaceae</taxon>
        <taxon>Fonticula</taxon>
    </lineage>
</organism>
<evidence type="ECO:0000313" key="3">
    <source>
        <dbReference type="Proteomes" id="UP000030693"/>
    </source>
</evidence>
<gene>
    <name evidence="2" type="ORF">H696_00683</name>
</gene>
<dbReference type="RefSeq" id="XP_009492836.1">
    <property type="nucleotide sequence ID" value="XM_009494561.1"/>
</dbReference>